<comment type="cofactor">
    <cofactor evidence="5">
        <name>adenosylcob(III)alamin</name>
        <dbReference type="ChEBI" id="CHEBI:18408"/>
    </cofactor>
    <text evidence="5">Binds between the large and small subunits.</text>
</comment>
<dbReference type="Gene3D" id="1.10.30.40">
    <property type="entry name" value="Ethanolamine ammonia-lyase light chain (EutC), N-terminal domain"/>
    <property type="match status" value="1"/>
</dbReference>
<dbReference type="InterPro" id="IPR009246">
    <property type="entry name" value="EutC"/>
</dbReference>
<dbReference type="NCBIfam" id="NF003971">
    <property type="entry name" value="PRK05465.1"/>
    <property type="match status" value="1"/>
</dbReference>
<dbReference type="InterPro" id="IPR042255">
    <property type="entry name" value="EutC_N"/>
</dbReference>
<dbReference type="InterPro" id="IPR042251">
    <property type="entry name" value="EutC_C"/>
</dbReference>
<reference evidence="6" key="1">
    <citation type="submission" date="2021-04" db="EMBL/GenBank/DDBJ databases">
        <title>Draft genome sequence data of methanotrophic Methylovulum sp. strain S1L and Methylomonas sp. strain S2AM isolated from boreal lake water columns.</title>
        <authorList>
            <person name="Rissanen A.J."/>
            <person name="Mangayil R."/>
            <person name="Svenning M.M."/>
            <person name="Khanongnuch R."/>
        </authorList>
    </citation>
    <scope>NUCLEOTIDE SEQUENCE</scope>
    <source>
        <strain evidence="6">S2AM</strain>
    </source>
</reference>
<evidence type="ECO:0000256" key="1">
    <source>
        <dbReference type="ARBA" id="ARBA00022628"/>
    </source>
</evidence>
<comment type="subcellular location">
    <subcellularLocation>
        <location evidence="5">Bacterial microcompartment</location>
    </subcellularLocation>
</comment>
<comment type="subunit">
    <text evidence="5">The basic unit is a heterodimer which dimerizes to form tetramers. The heterotetramers trimerize; 6 large subunits form a core ring with 6 small subunits projecting outwards.</text>
</comment>
<keyword evidence="2 5" id="KW-0456">Lyase</keyword>
<comment type="pathway">
    <text evidence="5">Amine and polyamine degradation; ethanolamine degradation.</text>
</comment>
<evidence type="ECO:0000256" key="5">
    <source>
        <dbReference type="HAMAP-Rule" id="MF_00601"/>
    </source>
</evidence>
<dbReference type="PANTHER" id="PTHR39330:SF1">
    <property type="entry name" value="ETHANOLAMINE AMMONIA-LYASE SMALL SUBUNIT"/>
    <property type="match status" value="1"/>
</dbReference>
<dbReference type="RefSeq" id="WP_215580130.1">
    <property type="nucleotide sequence ID" value="NZ_CP073754.1"/>
</dbReference>
<keyword evidence="7" id="KW-1185">Reference proteome</keyword>
<dbReference type="GO" id="GO:0008851">
    <property type="term" value="F:ethanolamine ammonia-lyase activity"/>
    <property type="evidence" value="ECO:0007669"/>
    <property type="project" value="UniProtKB-UniRule"/>
</dbReference>
<evidence type="ECO:0000256" key="2">
    <source>
        <dbReference type="ARBA" id="ARBA00023239"/>
    </source>
</evidence>
<dbReference type="GO" id="GO:0031419">
    <property type="term" value="F:cobalamin binding"/>
    <property type="evidence" value="ECO:0007669"/>
    <property type="project" value="UniProtKB-UniRule"/>
</dbReference>
<dbReference type="GO" id="GO:0006520">
    <property type="term" value="P:amino acid metabolic process"/>
    <property type="evidence" value="ECO:0007669"/>
    <property type="project" value="InterPro"/>
</dbReference>
<dbReference type="AlphaFoldDB" id="A0A975MKY8"/>
<feature type="binding site" evidence="5">
    <location>
        <position position="201"/>
    </location>
    <ligand>
        <name>adenosylcob(III)alamin</name>
        <dbReference type="ChEBI" id="CHEBI:18408"/>
    </ligand>
</feature>
<keyword evidence="1 5" id="KW-0846">Cobalamin</keyword>
<dbReference type="Gene3D" id="3.40.50.11240">
    <property type="entry name" value="Ethanolamine ammonia-lyase light chain (EutC)"/>
    <property type="match status" value="1"/>
</dbReference>
<comment type="function">
    <text evidence="5">Catalyzes the deamination of various vicinal amino-alcohols to oxo compounds. Allows this organism to utilize ethanolamine as the sole source of nitrogen and carbon in the presence of external vitamin B12.</text>
</comment>
<feature type="binding site" evidence="5">
    <location>
        <position position="151"/>
    </location>
    <ligand>
        <name>adenosylcob(III)alamin</name>
        <dbReference type="ChEBI" id="CHEBI:18408"/>
    </ligand>
</feature>
<keyword evidence="4 5" id="KW-1283">Bacterial microcompartment</keyword>
<dbReference type="PIRSF" id="PIRSF018982">
    <property type="entry name" value="EutC"/>
    <property type="match status" value="1"/>
</dbReference>
<dbReference type="GO" id="GO:0009350">
    <property type="term" value="C:ethanolamine ammonia-lyase complex"/>
    <property type="evidence" value="ECO:0007669"/>
    <property type="project" value="UniProtKB-UniRule"/>
</dbReference>
<dbReference type="HAMAP" id="MF_00601">
    <property type="entry name" value="EutC"/>
    <property type="match status" value="1"/>
</dbReference>
<dbReference type="GO" id="GO:0046336">
    <property type="term" value="P:ethanolamine catabolic process"/>
    <property type="evidence" value="ECO:0007669"/>
    <property type="project" value="UniProtKB-UniRule"/>
</dbReference>
<organism evidence="6 7">
    <name type="scientific">Methylomonas paludis</name>
    <dbReference type="NCBI Taxonomy" id="1173101"/>
    <lineage>
        <taxon>Bacteria</taxon>
        <taxon>Pseudomonadati</taxon>
        <taxon>Pseudomonadota</taxon>
        <taxon>Gammaproteobacteria</taxon>
        <taxon>Methylococcales</taxon>
        <taxon>Methylococcaceae</taxon>
        <taxon>Methylomonas</taxon>
    </lineage>
</organism>
<dbReference type="EMBL" id="CP073754">
    <property type="protein sequence ID" value="QWF69730.1"/>
    <property type="molecule type" value="Genomic_DNA"/>
</dbReference>
<dbReference type="EC" id="4.3.1.7" evidence="5"/>
<gene>
    <name evidence="5 6" type="primary">eutC</name>
    <name evidence="6" type="ORF">KEF85_10120</name>
</gene>
<dbReference type="Pfam" id="PF05985">
    <property type="entry name" value="EutC"/>
    <property type="match status" value="1"/>
</dbReference>
<dbReference type="GO" id="GO:0031471">
    <property type="term" value="C:ethanolamine degradation polyhedral organelle"/>
    <property type="evidence" value="ECO:0007669"/>
    <property type="project" value="UniProtKB-UniRule"/>
</dbReference>
<dbReference type="PANTHER" id="PTHR39330">
    <property type="entry name" value="ETHANOLAMINE AMMONIA-LYASE LIGHT CHAIN"/>
    <property type="match status" value="1"/>
</dbReference>
<protein>
    <recommendedName>
        <fullName evidence="5">Ethanolamine ammonia-lyase small subunit</fullName>
        <shortName evidence="5">EAL small subunit</shortName>
        <ecNumber evidence="5">4.3.1.7</ecNumber>
    </recommendedName>
</protein>
<feature type="binding site" evidence="5">
    <location>
        <position position="172"/>
    </location>
    <ligand>
        <name>adenosylcob(III)alamin</name>
        <dbReference type="ChEBI" id="CHEBI:18408"/>
    </ligand>
</feature>
<evidence type="ECO:0000256" key="4">
    <source>
        <dbReference type="ARBA" id="ARBA00024446"/>
    </source>
</evidence>
<name>A0A975MKY8_9GAMM</name>
<evidence type="ECO:0000256" key="3">
    <source>
        <dbReference type="ARBA" id="ARBA00023285"/>
    </source>
</evidence>
<comment type="similarity">
    <text evidence="5">Belongs to the EutC family.</text>
</comment>
<comment type="catalytic activity">
    <reaction evidence="5">
        <text>ethanolamine = acetaldehyde + NH4(+)</text>
        <dbReference type="Rhea" id="RHEA:15313"/>
        <dbReference type="ChEBI" id="CHEBI:15343"/>
        <dbReference type="ChEBI" id="CHEBI:28938"/>
        <dbReference type="ChEBI" id="CHEBI:57603"/>
        <dbReference type="EC" id="4.3.1.7"/>
    </reaction>
</comment>
<evidence type="ECO:0000313" key="7">
    <source>
        <dbReference type="Proteomes" id="UP000676649"/>
    </source>
</evidence>
<proteinExistence type="inferred from homology"/>
<dbReference type="Proteomes" id="UP000676649">
    <property type="component" value="Chromosome"/>
</dbReference>
<sequence length="247" mass="27034">MKDPWYQLRRYTQARIAQGRAGCSLPTSALLDFQLAHAAARDAVHQAWNRSDFAEQLTRLGLQTLQLETAVSTRIEYLQRPDKGRILQESSRQQLECRPKVAYDVVLILSNGLSSTAVDNHGLDFLQAVLAAFSTSALSLGPICLLNNARVAVADEIGHLLNARLAVIILGERPGLSAADSLGVYLTYQPHPGKTDADRNCISNIRPPEGLSYQVAAAKLLYLSQAALQRGISGVNLKDDMSLDWLK</sequence>
<dbReference type="KEGG" id="mpad:KEF85_10120"/>
<accession>A0A975MKY8</accession>
<evidence type="ECO:0000313" key="6">
    <source>
        <dbReference type="EMBL" id="QWF69730.1"/>
    </source>
</evidence>
<keyword evidence="3 5" id="KW-0170">Cobalt</keyword>